<evidence type="ECO:0000313" key="1">
    <source>
        <dbReference type="EMBL" id="RHW45503.1"/>
    </source>
</evidence>
<dbReference type="PANTHER" id="PTHR36439">
    <property type="entry name" value="BLL4334 PROTEIN"/>
    <property type="match status" value="1"/>
</dbReference>
<name>A0A417Z426_9MICO</name>
<organism evidence="1 2">
    <name type="scientific">Dermacoccus abyssi</name>
    <dbReference type="NCBI Taxonomy" id="322596"/>
    <lineage>
        <taxon>Bacteria</taxon>
        <taxon>Bacillati</taxon>
        <taxon>Actinomycetota</taxon>
        <taxon>Actinomycetes</taxon>
        <taxon>Micrococcales</taxon>
        <taxon>Dermacoccaceae</taxon>
        <taxon>Dermacoccus</taxon>
    </lineage>
</organism>
<gene>
    <name evidence="1" type="ORF">D1832_08925</name>
</gene>
<dbReference type="InterPro" id="IPR012545">
    <property type="entry name" value="DUF1697"/>
</dbReference>
<dbReference type="Proteomes" id="UP000285376">
    <property type="component" value="Unassembled WGS sequence"/>
</dbReference>
<accession>A0A417Z426</accession>
<dbReference type="Gene3D" id="3.30.70.1280">
    <property type="entry name" value="SP0830-like domains"/>
    <property type="match status" value="1"/>
</dbReference>
<evidence type="ECO:0000313" key="2">
    <source>
        <dbReference type="Proteomes" id="UP000285376"/>
    </source>
</evidence>
<sequence>MSTYVMFLRGINVGGIRVPMPELRKVLADAGCRDVTTWLATGNVRVDFDGSADELKTVAERAIGDAFDYEAYVLVREAETVRDLVENWPFTLDDAHHRYIVLGGGAAFEAAQAAIDASPHDEHVAVFGDDLYWRCLKGSTTSTPVAKLLAKREYKATTTTRNLNTLEKMVPDQA</sequence>
<dbReference type="Pfam" id="PF08002">
    <property type="entry name" value="DUF1697"/>
    <property type="match status" value="1"/>
</dbReference>
<protein>
    <submittedName>
        <fullName evidence="1">DUF1697 domain-containing protein</fullName>
    </submittedName>
</protein>
<proteinExistence type="predicted"/>
<dbReference type="PIRSF" id="PIRSF008502">
    <property type="entry name" value="UCP008502"/>
    <property type="match status" value="1"/>
</dbReference>
<dbReference type="PANTHER" id="PTHR36439:SF1">
    <property type="entry name" value="DUF1697 DOMAIN-CONTAINING PROTEIN"/>
    <property type="match status" value="1"/>
</dbReference>
<reference evidence="1 2" key="1">
    <citation type="submission" date="2018-08" db="EMBL/GenBank/DDBJ databases">
        <title>Whole genome sequence analysis of Dermacoccus abyssi bacteria isolated from Deep Mariana trench Micromonospora spp reveals genes involved in the environmental adaptation and production of secondary metabolites.</title>
        <authorList>
            <person name="Abdel-Mageed W.M."/>
            <person name="Lehri B."/>
            <person name="Nouioui I."/>
            <person name="Goodfellow I."/>
            <person name="Jaspars M."/>
            <person name="Karlyshev A."/>
        </authorList>
    </citation>
    <scope>NUCLEOTIDE SEQUENCE [LARGE SCALE GENOMIC DNA]</scope>
    <source>
        <strain evidence="1 2">MT1.1</strain>
    </source>
</reference>
<dbReference type="SUPFAM" id="SSF160379">
    <property type="entry name" value="SP0830-like"/>
    <property type="match status" value="1"/>
</dbReference>
<dbReference type="AlphaFoldDB" id="A0A417Z426"/>
<dbReference type="RefSeq" id="WP_118913559.1">
    <property type="nucleotide sequence ID" value="NZ_CBCRVH010000010.1"/>
</dbReference>
<dbReference type="EMBL" id="QWLM01000009">
    <property type="protein sequence ID" value="RHW45503.1"/>
    <property type="molecule type" value="Genomic_DNA"/>
</dbReference>
<comment type="caution">
    <text evidence="1">The sequence shown here is derived from an EMBL/GenBank/DDBJ whole genome shotgun (WGS) entry which is preliminary data.</text>
</comment>